<keyword evidence="5" id="KW-0812">Transmembrane</keyword>
<dbReference type="SUPFAM" id="SSF53807">
    <property type="entry name" value="Helical backbone' metal receptor"/>
    <property type="match status" value="1"/>
</dbReference>
<evidence type="ECO:0000313" key="7">
    <source>
        <dbReference type="Proteomes" id="UP000034539"/>
    </source>
</evidence>
<evidence type="ECO:0000256" key="5">
    <source>
        <dbReference type="SAM" id="Phobius"/>
    </source>
</evidence>
<dbReference type="InterPro" id="IPR006128">
    <property type="entry name" value="Lipoprotein_PsaA-like"/>
</dbReference>
<dbReference type="EMBL" id="LBXN01000017">
    <property type="protein sequence ID" value="KKR33412.1"/>
    <property type="molecule type" value="Genomic_DNA"/>
</dbReference>
<dbReference type="PRINTS" id="PR00691">
    <property type="entry name" value="ADHESINB"/>
</dbReference>
<keyword evidence="5" id="KW-1133">Transmembrane helix</keyword>
<dbReference type="Proteomes" id="UP000034539">
    <property type="component" value="Unassembled WGS sequence"/>
</dbReference>
<sequence>MKIFKLISVFTGILFLVILSSFLKYKTSKQEGKNNKRIQVSASFYPLYFFTSEIGGNRVDVKNITPAGSEPHDFEPTTRDIVRIEKSRMLVLNGNIEAWGDKIKENLKGTNVEIIVAGEGLFTKQQTEEGKTSIDPHIWLSPQLAKKEASKITAGLIKIDSANSLYYKNNEKVIDEKLDKLDKEYRQRLSVCKRKDIIASHAAFGYLVFEYGLNQVSISGLSPESEPSSKQLVEIVKFAREHNVKYIFFERLVSPKLSETIAREIGARTLVLDPLEGITDDEIKRGKNYFSVMRDNLKNLETALECAK</sequence>
<protein>
    <submittedName>
        <fullName evidence="6">ABC-type metal ion transporter, periplasmic subunit</fullName>
    </submittedName>
</protein>
<accession>A0A0G0T6F0</accession>
<keyword evidence="3" id="KW-0732">Signal</keyword>
<name>A0A0G0T6F0_9BACT</name>
<dbReference type="AlphaFoldDB" id="A0A0G0T6F0"/>
<evidence type="ECO:0000256" key="4">
    <source>
        <dbReference type="RuleBase" id="RU003512"/>
    </source>
</evidence>
<dbReference type="GO" id="GO:0046872">
    <property type="term" value="F:metal ion binding"/>
    <property type="evidence" value="ECO:0007669"/>
    <property type="project" value="InterPro"/>
</dbReference>
<keyword evidence="2 4" id="KW-0813">Transport</keyword>
<evidence type="ECO:0000313" key="6">
    <source>
        <dbReference type="EMBL" id="KKR33412.1"/>
    </source>
</evidence>
<dbReference type="InterPro" id="IPR006127">
    <property type="entry name" value="ZnuA-like"/>
</dbReference>
<dbReference type="PATRIC" id="fig|1618450.3.peg.462"/>
<reference evidence="6 7" key="1">
    <citation type="journal article" date="2015" name="Nature">
        <title>rRNA introns, odd ribosomes, and small enigmatic genomes across a large radiation of phyla.</title>
        <authorList>
            <person name="Brown C.T."/>
            <person name="Hug L.A."/>
            <person name="Thomas B.C."/>
            <person name="Sharon I."/>
            <person name="Castelle C.J."/>
            <person name="Singh A."/>
            <person name="Wilkins M.J."/>
            <person name="Williams K.H."/>
            <person name="Banfield J.F."/>
        </authorList>
    </citation>
    <scope>NUCLEOTIDE SEQUENCE [LARGE SCALE GENOMIC DNA]</scope>
</reference>
<feature type="transmembrane region" description="Helical" evidence="5">
    <location>
        <begin position="6"/>
        <end position="23"/>
    </location>
</feature>
<proteinExistence type="inferred from homology"/>
<dbReference type="InterPro" id="IPR050492">
    <property type="entry name" value="Bact_metal-bind_prot9"/>
</dbReference>
<gene>
    <name evidence="6" type="ORF">UT63_C0017G0003</name>
</gene>
<dbReference type="InterPro" id="IPR006129">
    <property type="entry name" value="AdhesinB"/>
</dbReference>
<evidence type="ECO:0000256" key="1">
    <source>
        <dbReference type="ARBA" id="ARBA00011028"/>
    </source>
</evidence>
<dbReference type="PANTHER" id="PTHR42953:SF3">
    <property type="entry name" value="HIGH-AFFINITY ZINC UPTAKE SYSTEM PROTEIN ZNUA"/>
    <property type="match status" value="1"/>
</dbReference>
<dbReference type="PRINTS" id="PR00690">
    <property type="entry name" value="ADHESNFAMILY"/>
</dbReference>
<comment type="similarity">
    <text evidence="1 4">Belongs to the bacterial solute-binding protein 9 family.</text>
</comment>
<evidence type="ECO:0000256" key="2">
    <source>
        <dbReference type="ARBA" id="ARBA00022448"/>
    </source>
</evidence>
<dbReference type="PANTHER" id="PTHR42953">
    <property type="entry name" value="HIGH-AFFINITY ZINC UPTAKE SYSTEM PROTEIN ZNUA-RELATED"/>
    <property type="match status" value="1"/>
</dbReference>
<comment type="caution">
    <text evidence="6">The sequence shown here is derived from an EMBL/GenBank/DDBJ whole genome shotgun (WGS) entry which is preliminary data.</text>
</comment>
<organism evidence="6 7">
    <name type="scientific">Candidatus Gottesmanbacteria bacterium GW2011_GWC2_39_8</name>
    <dbReference type="NCBI Taxonomy" id="1618450"/>
    <lineage>
        <taxon>Bacteria</taxon>
        <taxon>Candidatus Gottesmaniibacteriota</taxon>
    </lineage>
</organism>
<evidence type="ECO:0000256" key="3">
    <source>
        <dbReference type="ARBA" id="ARBA00022729"/>
    </source>
</evidence>
<dbReference type="Pfam" id="PF01297">
    <property type="entry name" value="ZnuA"/>
    <property type="match status" value="1"/>
</dbReference>
<keyword evidence="5" id="KW-0472">Membrane</keyword>
<dbReference type="GO" id="GO:0030001">
    <property type="term" value="P:metal ion transport"/>
    <property type="evidence" value="ECO:0007669"/>
    <property type="project" value="InterPro"/>
</dbReference>
<dbReference type="Gene3D" id="3.40.50.1980">
    <property type="entry name" value="Nitrogenase molybdenum iron protein domain"/>
    <property type="match status" value="2"/>
</dbReference>
<dbReference type="GO" id="GO:0007155">
    <property type="term" value="P:cell adhesion"/>
    <property type="evidence" value="ECO:0007669"/>
    <property type="project" value="InterPro"/>
</dbReference>